<dbReference type="Proteomes" id="UP000697998">
    <property type="component" value="Unassembled WGS sequence"/>
</dbReference>
<gene>
    <name evidence="1" type="ORF">IPJ27_07720</name>
</gene>
<accession>A0A935PYI5</accession>
<dbReference type="AlphaFoldDB" id="A0A935PYI5"/>
<comment type="caution">
    <text evidence="1">The sequence shown here is derived from an EMBL/GenBank/DDBJ whole genome shotgun (WGS) entry which is preliminary data.</text>
</comment>
<dbReference type="EMBL" id="JADJMH010000005">
    <property type="protein sequence ID" value="MBK7674657.1"/>
    <property type="molecule type" value="Genomic_DNA"/>
</dbReference>
<proteinExistence type="predicted"/>
<evidence type="ECO:0000313" key="1">
    <source>
        <dbReference type="EMBL" id="MBK7674657.1"/>
    </source>
</evidence>
<protein>
    <submittedName>
        <fullName evidence="1">Uncharacterized protein</fullName>
    </submittedName>
</protein>
<organism evidence="1 2">
    <name type="scientific">Candidatus Accumulibacter proximus</name>
    <dbReference type="NCBI Taxonomy" id="2954385"/>
    <lineage>
        <taxon>Bacteria</taxon>
        <taxon>Pseudomonadati</taxon>
        <taxon>Pseudomonadota</taxon>
        <taxon>Betaproteobacteria</taxon>
        <taxon>Candidatus Accumulibacter</taxon>
    </lineage>
</organism>
<sequence>MKNCTSVRFSEDDLGLDALTTIVQQGEQRLGPLLAISPCEDFPPNRLNCFTHESPGAPAAAFAAIELRLCSGGNIPQIPGKTLVCLGDCFVDSQLRLVAAFR</sequence>
<name>A0A935PYI5_9PROT</name>
<evidence type="ECO:0000313" key="2">
    <source>
        <dbReference type="Proteomes" id="UP000697998"/>
    </source>
</evidence>
<reference evidence="1 2" key="1">
    <citation type="submission" date="2020-10" db="EMBL/GenBank/DDBJ databases">
        <title>Connecting structure to function with the recovery of over 1000 high-quality activated sludge metagenome-assembled genomes encoding full-length rRNA genes using long-read sequencing.</title>
        <authorList>
            <person name="Singleton C.M."/>
            <person name="Petriglieri F."/>
            <person name="Kristensen J.M."/>
            <person name="Kirkegaard R.H."/>
            <person name="Michaelsen T.Y."/>
            <person name="Andersen M.H."/>
            <person name="Karst S.M."/>
            <person name="Dueholm M.S."/>
            <person name="Nielsen P.H."/>
            <person name="Albertsen M."/>
        </authorList>
    </citation>
    <scope>NUCLEOTIDE SEQUENCE [LARGE SCALE GENOMIC DNA]</scope>
    <source>
        <strain evidence="1">EsbW_18-Q3-R4-48_BATAC.285</strain>
    </source>
</reference>